<dbReference type="RefSeq" id="WP_170032910.1">
    <property type="nucleotide sequence ID" value="NZ_JABDTL010000001.1"/>
</dbReference>
<keyword evidence="2" id="KW-1185">Reference proteome</keyword>
<accession>A0A841H5Y0</accession>
<comment type="caution">
    <text evidence="1">The sequence shown here is derived from an EMBL/GenBank/DDBJ whole genome shotgun (WGS) entry which is preliminary data.</text>
</comment>
<evidence type="ECO:0008006" key="3">
    <source>
        <dbReference type="Google" id="ProtNLM"/>
    </source>
</evidence>
<sequence>MSHASTATATALTFAPSELVLLNGERFAPEAGMLTGKEELLTTGAKVHSEKLMDAAVHAAVWALVEAGTVRLETRKGKALFGLIKTEKTHLVRGAGGNPFPPRTLESFLAEQAGTEPELDAALAAYIGAETTDVPGRVLGIIKAGMGERNLLDVEQKKVLMVFSSVGYSLPAGTRDLAAREPVEPIIQRAARAEQTQSELYRAVHKAIDSATVQMTPSQND</sequence>
<dbReference type="AlphaFoldDB" id="A0A841H5Y0"/>
<dbReference type="Proteomes" id="UP000582837">
    <property type="component" value="Unassembled WGS sequence"/>
</dbReference>
<organism evidence="1 2">
    <name type="scientific">Longimicrobium terrae</name>
    <dbReference type="NCBI Taxonomy" id="1639882"/>
    <lineage>
        <taxon>Bacteria</taxon>
        <taxon>Pseudomonadati</taxon>
        <taxon>Gemmatimonadota</taxon>
        <taxon>Longimicrobiia</taxon>
        <taxon>Longimicrobiales</taxon>
        <taxon>Longimicrobiaceae</taxon>
        <taxon>Longimicrobium</taxon>
    </lineage>
</organism>
<proteinExistence type="predicted"/>
<protein>
    <recommendedName>
        <fullName evidence="3">GPP34 family phosphoprotein</fullName>
    </recommendedName>
</protein>
<evidence type="ECO:0000313" key="1">
    <source>
        <dbReference type="EMBL" id="MBB6073286.1"/>
    </source>
</evidence>
<evidence type="ECO:0000313" key="2">
    <source>
        <dbReference type="Proteomes" id="UP000582837"/>
    </source>
</evidence>
<dbReference type="EMBL" id="JACHIA010000023">
    <property type="protein sequence ID" value="MBB6073286.1"/>
    <property type="molecule type" value="Genomic_DNA"/>
</dbReference>
<reference evidence="1 2" key="1">
    <citation type="submission" date="2020-08" db="EMBL/GenBank/DDBJ databases">
        <title>Genomic Encyclopedia of Type Strains, Phase IV (KMG-IV): sequencing the most valuable type-strain genomes for metagenomic binning, comparative biology and taxonomic classification.</title>
        <authorList>
            <person name="Goeker M."/>
        </authorList>
    </citation>
    <scope>NUCLEOTIDE SEQUENCE [LARGE SCALE GENOMIC DNA]</scope>
    <source>
        <strain evidence="1 2">DSM 29007</strain>
    </source>
</reference>
<name>A0A841H5Y0_9BACT</name>
<gene>
    <name evidence="1" type="ORF">HNQ61_004953</name>
</gene>